<dbReference type="PANTHER" id="PTHR24559:SF444">
    <property type="entry name" value="REVERSE TRANSCRIPTASE DOMAIN-CONTAINING PROTEIN"/>
    <property type="match status" value="1"/>
</dbReference>
<dbReference type="EMBL" id="NCKW01015510">
    <property type="protein sequence ID" value="POM62712.1"/>
    <property type="molecule type" value="Genomic_DNA"/>
</dbReference>
<name>A0A2P4XAX6_9STRA</name>
<dbReference type="InterPro" id="IPR021109">
    <property type="entry name" value="Peptidase_aspartic_dom_sf"/>
</dbReference>
<organism evidence="1 2">
    <name type="scientific">Phytophthora palmivora</name>
    <dbReference type="NCBI Taxonomy" id="4796"/>
    <lineage>
        <taxon>Eukaryota</taxon>
        <taxon>Sar</taxon>
        <taxon>Stramenopiles</taxon>
        <taxon>Oomycota</taxon>
        <taxon>Peronosporomycetes</taxon>
        <taxon>Peronosporales</taxon>
        <taxon>Peronosporaceae</taxon>
        <taxon>Phytophthora</taxon>
    </lineage>
</organism>
<reference evidence="1 2" key="1">
    <citation type="journal article" date="2017" name="Genome Biol. Evol.">
        <title>Phytophthora megakarya and P. palmivora, closely related causal agents of cacao black pod rot, underwent increases in genome sizes and gene numbers by different mechanisms.</title>
        <authorList>
            <person name="Ali S.S."/>
            <person name="Shao J."/>
            <person name="Lary D.J."/>
            <person name="Kronmiller B."/>
            <person name="Shen D."/>
            <person name="Strem M.D."/>
            <person name="Amoako-Attah I."/>
            <person name="Akrofi A.Y."/>
            <person name="Begoude B.A."/>
            <person name="Ten Hoopen G.M."/>
            <person name="Coulibaly K."/>
            <person name="Kebe B.I."/>
            <person name="Melnick R.L."/>
            <person name="Guiltinan M.J."/>
            <person name="Tyler B.M."/>
            <person name="Meinhardt L.W."/>
            <person name="Bailey B.A."/>
        </authorList>
    </citation>
    <scope>NUCLEOTIDE SEQUENCE [LARGE SCALE GENOMIC DNA]</scope>
    <source>
        <strain evidence="2">sbr112.9</strain>
    </source>
</reference>
<evidence type="ECO:0000313" key="1">
    <source>
        <dbReference type="EMBL" id="POM62712.1"/>
    </source>
</evidence>
<dbReference type="AlphaFoldDB" id="A0A2P4XAX6"/>
<dbReference type="Gene3D" id="2.40.70.10">
    <property type="entry name" value="Acid Proteases"/>
    <property type="match status" value="1"/>
</dbReference>
<dbReference type="PANTHER" id="PTHR24559">
    <property type="entry name" value="TRANSPOSON TY3-I GAG-POL POLYPROTEIN"/>
    <property type="match status" value="1"/>
</dbReference>
<sequence>MSAKSSGASINAISPAFIPKNSLENKVVEHETKLALTMANTETIHVNKKTIKLDIVINGFKPYTAEFFILPVPDDRNVLLGMPWLHDQARTKMKDVPMQTTESYFSLEFGETKVISVKQFRCLFKKDKGIEYVFAVQSCPSNPVQRPTSIDNYKDHPVYPYLCKYPELFRQKLPAELPPAEHGEHQKDIKNEDPVFRQHWRQSPVQEVEITRWIREMKTAGLIPRSMSPHGARTFCVRKPDGWRIVHDYRAMDLNTIRRTMPMPRKTESSRRCKADISLRAQTCSSDITRSGCEKKIFLTLPFKHQTVCMSN</sequence>
<dbReference type="InterPro" id="IPR053134">
    <property type="entry name" value="RNA-dir_DNA_polymerase"/>
</dbReference>
<protein>
    <recommendedName>
        <fullName evidence="3">Pol protein</fullName>
    </recommendedName>
</protein>
<proteinExistence type="predicted"/>
<dbReference type="CDD" id="cd00303">
    <property type="entry name" value="retropepsin_like"/>
    <property type="match status" value="1"/>
</dbReference>
<dbReference type="Proteomes" id="UP000237271">
    <property type="component" value="Unassembled WGS sequence"/>
</dbReference>
<evidence type="ECO:0008006" key="3">
    <source>
        <dbReference type="Google" id="ProtNLM"/>
    </source>
</evidence>
<keyword evidence="2" id="KW-1185">Reference proteome</keyword>
<dbReference type="SUPFAM" id="SSF56672">
    <property type="entry name" value="DNA/RNA polymerases"/>
    <property type="match status" value="1"/>
</dbReference>
<accession>A0A2P4XAX6</accession>
<dbReference type="OrthoDB" id="120945at2759"/>
<gene>
    <name evidence="1" type="ORF">PHPALM_28091</name>
</gene>
<dbReference type="InterPro" id="IPR043502">
    <property type="entry name" value="DNA/RNA_pol_sf"/>
</dbReference>
<dbReference type="Gene3D" id="3.10.10.10">
    <property type="entry name" value="HIV Type 1 Reverse Transcriptase, subunit A, domain 1"/>
    <property type="match status" value="1"/>
</dbReference>
<evidence type="ECO:0000313" key="2">
    <source>
        <dbReference type="Proteomes" id="UP000237271"/>
    </source>
</evidence>
<comment type="caution">
    <text evidence="1">The sequence shown here is derived from an EMBL/GenBank/DDBJ whole genome shotgun (WGS) entry which is preliminary data.</text>
</comment>